<dbReference type="RefSeq" id="WP_034295768.1">
    <property type="nucleotide sequence ID" value="NZ_CP091519.2"/>
</dbReference>
<evidence type="ECO:0000313" key="2">
    <source>
        <dbReference type="Proteomes" id="UP000254209"/>
    </source>
</evidence>
<accession>A0A376BU58</accession>
<gene>
    <name evidence="1" type="ORF">NCTC10283_02092</name>
</gene>
<keyword evidence="2" id="KW-1185">Reference proteome</keyword>
<reference evidence="1 2" key="1">
    <citation type="submission" date="2018-06" db="EMBL/GenBank/DDBJ databases">
        <authorList>
            <consortium name="Pathogen Informatics"/>
            <person name="Doyle S."/>
        </authorList>
    </citation>
    <scope>NUCLEOTIDE SEQUENCE [LARGE SCALE GENOMIC DNA]</scope>
    <source>
        <strain evidence="1 2">NCTC10283</strain>
    </source>
</reference>
<dbReference type="EMBL" id="UFSO01000003">
    <property type="protein sequence ID" value="SSY80532.1"/>
    <property type="molecule type" value="Genomic_DNA"/>
</dbReference>
<organism evidence="1 2">
    <name type="scientific">Alysiella crassa</name>
    <dbReference type="NCBI Taxonomy" id="153491"/>
    <lineage>
        <taxon>Bacteria</taxon>
        <taxon>Pseudomonadati</taxon>
        <taxon>Pseudomonadota</taxon>
        <taxon>Betaproteobacteria</taxon>
        <taxon>Neisseriales</taxon>
        <taxon>Neisseriaceae</taxon>
        <taxon>Alysiella</taxon>
    </lineage>
</organism>
<name>A0A376BU58_9NEIS</name>
<dbReference type="AlphaFoldDB" id="A0A376BU58"/>
<dbReference type="Proteomes" id="UP000254209">
    <property type="component" value="Unassembled WGS sequence"/>
</dbReference>
<sequence>MDFKVASFFQPIQRNENEFDKSLYLFDEIDDFFCLKILKETKTKTKGVQKTDNSLDSADNFILSHEGKRLVELRYVFIDKSTRRIFYTISGSDLDKILRQYFSYTDIIQYDVDIEKLDSITKINLEVHKNWHHDWVNPNAVPSTLQNLQFDKEPDKTIVQMEYATPTRLLKGRNFQQVIDEYKIPNTKLTMRGFDEQGNTILVTDKVQLLVEIDIVFNDAADLDRIPLSDFCYKLRNKANEL</sequence>
<protein>
    <submittedName>
        <fullName evidence="1">Uncharacterized protein</fullName>
    </submittedName>
</protein>
<evidence type="ECO:0000313" key="1">
    <source>
        <dbReference type="EMBL" id="SSY80532.1"/>
    </source>
</evidence>
<proteinExistence type="predicted"/>